<dbReference type="EMBL" id="JBHSBB010000014">
    <property type="protein sequence ID" value="MFC4033884.1"/>
    <property type="molecule type" value="Genomic_DNA"/>
</dbReference>
<dbReference type="Proteomes" id="UP001595765">
    <property type="component" value="Unassembled WGS sequence"/>
</dbReference>
<protein>
    <submittedName>
        <fullName evidence="1">Uncharacterized protein</fullName>
    </submittedName>
</protein>
<comment type="caution">
    <text evidence="1">The sequence shown here is derived from an EMBL/GenBank/DDBJ whole genome shotgun (WGS) entry which is preliminary data.</text>
</comment>
<gene>
    <name evidence="1" type="ORF">ACFO3J_20715</name>
</gene>
<evidence type="ECO:0000313" key="1">
    <source>
        <dbReference type="EMBL" id="MFC4033884.1"/>
    </source>
</evidence>
<keyword evidence="2" id="KW-1185">Reference proteome</keyword>
<accession>A0ABV8HUB9</accession>
<sequence>MAVSVTRIRTVLSVEQVKEIFSSTLQPFSRKVEFGSVDESSNPFEEQVDFKAFASLKTLTGGWTVQIYIVDEQDARAVQLVAVGSSPLGRAVGGLKNTVSRAAGQEKANTVVERLRAADPSLRNADLPL</sequence>
<proteinExistence type="predicted"/>
<reference evidence="2" key="1">
    <citation type="journal article" date="2019" name="Int. J. Syst. Evol. Microbiol.">
        <title>The Global Catalogue of Microorganisms (GCM) 10K type strain sequencing project: providing services to taxonomists for standard genome sequencing and annotation.</title>
        <authorList>
            <consortium name="The Broad Institute Genomics Platform"/>
            <consortium name="The Broad Institute Genome Sequencing Center for Infectious Disease"/>
            <person name="Wu L."/>
            <person name="Ma J."/>
        </authorList>
    </citation>
    <scope>NUCLEOTIDE SEQUENCE [LARGE SCALE GENOMIC DNA]</scope>
    <source>
        <strain evidence="2">CGMCC 4.7237</strain>
    </source>
</reference>
<name>A0ABV8HUB9_9ACTN</name>
<organism evidence="1 2">
    <name type="scientific">Streptomyces polygonati</name>
    <dbReference type="NCBI Taxonomy" id="1617087"/>
    <lineage>
        <taxon>Bacteria</taxon>
        <taxon>Bacillati</taxon>
        <taxon>Actinomycetota</taxon>
        <taxon>Actinomycetes</taxon>
        <taxon>Kitasatosporales</taxon>
        <taxon>Streptomycetaceae</taxon>
        <taxon>Streptomyces</taxon>
    </lineage>
</organism>
<dbReference type="RefSeq" id="WP_386431130.1">
    <property type="nucleotide sequence ID" value="NZ_JBHSBB010000014.1"/>
</dbReference>
<evidence type="ECO:0000313" key="2">
    <source>
        <dbReference type="Proteomes" id="UP001595765"/>
    </source>
</evidence>